<keyword evidence="5" id="KW-1185">Reference proteome</keyword>
<dbReference type="OrthoDB" id="9808022at2"/>
<evidence type="ECO:0000256" key="1">
    <source>
        <dbReference type="ARBA" id="ARBA00006100"/>
    </source>
</evidence>
<dbReference type="EMBL" id="CP054619">
    <property type="protein sequence ID" value="QKS50922.1"/>
    <property type="molecule type" value="Genomic_DNA"/>
</dbReference>
<gene>
    <name evidence="4" type="ORF">HUE56_10325</name>
</gene>
<comment type="function">
    <text evidence="2">Probably acts as a heme chaperone, transferring heme to an unknown acceptor. Binds one molecule of heme per monomer, possibly covalently. Binds 1 [4Fe-4S] cluster. The cluster is coordinated with 3 cysteines and an exchangeable S-adenosyl-L-methionine.</text>
</comment>
<dbReference type="InterPro" id="IPR004559">
    <property type="entry name" value="HemW-like"/>
</dbReference>
<organism evidence="4 5">
    <name type="scientific">Azospirillum oryzae</name>
    <dbReference type="NCBI Taxonomy" id="286727"/>
    <lineage>
        <taxon>Bacteria</taxon>
        <taxon>Pseudomonadati</taxon>
        <taxon>Pseudomonadota</taxon>
        <taxon>Alphaproteobacteria</taxon>
        <taxon>Rhodospirillales</taxon>
        <taxon>Azospirillaceae</taxon>
        <taxon>Azospirillum</taxon>
    </lineage>
</organism>
<dbReference type="SUPFAM" id="SSF102114">
    <property type="entry name" value="Radical SAM enzymes"/>
    <property type="match status" value="1"/>
</dbReference>
<dbReference type="GO" id="GO:0006779">
    <property type="term" value="P:porphyrin-containing compound biosynthetic process"/>
    <property type="evidence" value="ECO:0007669"/>
    <property type="project" value="InterPro"/>
</dbReference>
<dbReference type="KEGG" id="aoz:HUE56_10325"/>
<dbReference type="InterPro" id="IPR010723">
    <property type="entry name" value="HemN_C"/>
</dbReference>
<dbReference type="InterPro" id="IPR007197">
    <property type="entry name" value="rSAM"/>
</dbReference>
<evidence type="ECO:0000259" key="3">
    <source>
        <dbReference type="PROSITE" id="PS51918"/>
    </source>
</evidence>
<keyword evidence="2" id="KW-0004">4Fe-4S</keyword>
<evidence type="ECO:0000313" key="4">
    <source>
        <dbReference type="EMBL" id="QKS50922.1"/>
    </source>
</evidence>
<dbReference type="SFLD" id="SFLDF00288">
    <property type="entry name" value="HemN-like__clustered_with_nucl"/>
    <property type="match status" value="1"/>
</dbReference>
<keyword evidence="2" id="KW-0408">Iron</keyword>
<dbReference type="AlphaFoldDB" id="A0A6N1AS28"/>
<dbReference type="CDD" id="cd01335">
    <property type="entry name" value="Radical_SAM"/>
    <property type="match status" value="1"/>
</dbReference>
<dbReference type="InterPro" id="IPR058240">
    <property type="entry name" value="rSAM_sf"/>
</dbReference>
<dbReference type="GO" id="GO:0004109">
    <property type="term" value="F:coproporphyrinogen oxidase activity"/>
    <property type="evidence" value="ECO:0007669"/>
    <property type="project" value="InterPro"/>
</dbReference>
<keyword evidence="2" id="KW-0949">S-adenosyl-L-methionine</keyword>
<dbReference type="Pfam" id="PF06969">
    <property type="entry name" value="HemN_C"/>
    <property type="match status" value="1"/>
</dbReference>
<keyword evidence="2" id="KW-0143">Chaperone</keyword>
<sequence length="394" mass="43302">MFPVSVSDPGSSGPGFAVYIHWPFCKSKCPYCDFNSHVRERVDHDRWRAGLLRELDHYADLTAGRTVTSIFFGGGTPSLMEPATVGAIIDRVAQRWAVAEWLEVTLEANPTSVEADKFRAFRTAGINRVSLGIQALDDASLKFLGRQHNAAEATGAIDLAAKTFDRFSFDLIYARPGQTVAAWQAELTRALDYAVGHLSVYQLTIEEGTAFYPLHARGDLVLPDENLAGDLYEATQNQLMAAGLPAYEISNHARPGEESRHNLTYWRYGDYVGIGPGAHGRLTLHGEKFATRAHRAPEIWLERVERDGHGAAAPDPIDRESRGTELLMMGLRLSEGVRLGRLVEETGRTLDDFVDPAALSRLIDGGFLTRDADRLVATSEGLQRLNAVLSAILA</sequence>
<comment type="similarity">
    <text evidence="1">Belongs to the anaerobic coproporphyrinogen-III oxidase family. HemW subfamily.</text>
</comment>
<dbReference type="GO" id="GO:0051539">
    <property type="term" value="F:4 iron, 4 sulfur cluster binding"/>
    <property type="evidence" value="ECO:0007669"/>
    <property type="project" value="UniProtKB-UniRule"/>
</dbReference>
<feature type="domain" description="Radical SAM core" evidence="3">
    <location>
        <begin position="10"/>
        <end position="245"/>
    </location>
</feature>
<dbReference type="GO" id="GO:0046872">
    <property type="term" value="F:metal ion binding"/>
    <property type="evidence" value="ECO:0007669"/>
    <property type="project" value="UniProtKB-UniRule"/>
</dbReference>
<dbReference type="Pfam" id="PF04055">
    <property type="entry name" value="Radical_SAM"/>
    <property type="match status" value="1"/>
</dbReference>
<dbReference type="Proteomes" id="UP000509702">
    <property type="component" value="Chromosome"/>
</dbReference>
<evidence type="ECO:0000313" key="5">
    <source>
        <dbReference type="Proteomes" id="UP000509702"/>
    </source>
</evidence>
<accession>A0A6N1AS28</accession>
<keyword evidence="2" id="KW-0411">Iron-sulfur</keyword>
<dbReference type="SFLD" id="SFLDG01065">
    <property type="entry name" value="anaerobic_coproporphyrinogen-I"/>
    <property type="match status" value="1"/>
</dbReference>
<dbReference type="PANTHER" id="PTHR13932">
    <property type="entry name" value="COPROPORPHYRINIGEN III OXIDASE"/>
    <property type="match status" value="1"/>
</dbReference>
<dbReference type="RefSeq" id="WP_149200807.1">
    <property type="nucleotide sequence ID" value="NZ_BSOV01000014.1"/>
</dbReference>
<keyword evidence="2" id="KW-0963">Cytoplasm</keyword>
<name>A0A6N1AS28_9PROT</name>
<reference evidence="4 5" key="1">
    <citation type="submission" date="2020-06" db="EMBL/GenBank/DDBJ databases">
        <title>Complete genome of Azosprillum oryzae KACC14407.</title>
        <authorList>
            <person name="Kim M."/>
            <person name="Park Y.-J."/>
            <person name="Shin J.-H."/>
        </authorList>
    </citation>
    <scope>NUCLEOTIDE SEQUENCE [LARGE SCALE GENOMIC DNA]</scope>
    <source>
        <strain evidence="4 5">KACC 14407</strain>
    </source>
</reference>
<dbReference type="NCBIfam" id="TIGR00539">
    <property type="entry name" value="hemN_rel"/>
    <property type="match status" value="1"/>
</dbReference>
<dbReference type="SMART" id="SM00729">
    <property type="entry name" value="Elp3"/>
    <property type="match status" value="1"/>
</dbReference>
<proteinExistence type="inferred from homology"/>
<dbReference type="PANTHER" id="PTHR13932:SF5">
    <property type="entry name" value="RADICAL S-ADENOSYL METHIONINE DOMAIN-CONTAINING PROTEIN 1, MITOCHONDRIAL"/>
    <property type="match status" value="1"/>
</dbReference>
<protein>
    <recommendedName>
        <fullName evidence="2">Heme chaperone HemW</fullName>
    </recommendedName>
</protein>
<dbReference type="GO" id="GO:0005737">
    <property type="term" value="C:cytoplasm"/>
    <property type="evidence" value="ECO:0007669"/>
    <property type="project" value="UniProtKB-SubCell"/>
</dbReference>
<dbReference type="InterPro" id="IPR006638">
    <property type="entry name" value="Elp3/MiaA/NifB-like_rSAM"/>
</dbReference>
<comment type="subcellular location">
    <subcellularLocation>
        <location evidence="2">Cytoplasm</location>
    </subcellularLocation>
</comment>
<evidence type="ECO:0000256" key="2">
    <source>
        <dbReference type="RuleBase" id="RU364116"/>
    </source>
</evidence>
<keyword evidence="2" id="KW-0349">Heme</keyword>
<dbReference type="SFLD" id="SFLDS00029">
    <property type="entry name" value="Radical_SAM"/>
    <property type="match status" value="1"/>
</dbReference>
<dbReference type="Gene3D" id="3.30.750.200">
    <property type="match status" value="1"/>
</dbReference>
<dbReference type="InterPro" id="IPR034505">
    <property type="entry name" value="Coproporphyrinogen-III_oxidase"/>
</dbReference>
<dbReference type="SFLD" id="SFLDF00562">
    <property type="entry name" value="HemN-like__clustered_with_heat"/>
    <property type="match status" value="1"/>
</dbReference>
<keyword evidence="2" id="KW-0479">Metal-binding</keyword>
<dbReference type="PROSITE" id="PS51918">
    <property type="entry name" value="RADICAL_SAM"/>
    <property type="match status" value="1"/>
</dbReference>